<name>A0A7L8AD40_9FLAO</name>
<dbReference type="InterPro" id="IPR000801">
    <property type="entry name" value="Esterase-like"/>
</dbReference>
<proteinExistence type="predicted"/>
<keyword evidence="2" id="KW-1185">Reference proteome</keyword>
<dbReference type="AlphaFoldDB" id="A0A7L8AD40"/>
<dbReference type="Pfam" id="PF00756">
    <property type="entry name" value="Esterase"/>
    <property type="match status" value="1"/>
</dbReference>
<keyword evidence="1" id="KW-0378">Hydrolase</keyword>
<dbReference type="EMBL" id="CP061813">
    <property type="protein sequence ID" value="QOD59789.1"/>
    <property type="molecule type" value="Genomic_DNA"/>
</dbReference>
<accession>A0A7L8AD40</accession>
<evidence type="ECO:0000313" key="2">
    <source>
        <dbReference type="Proteomes" id="UP000516764"/>
    </source>
</evidence>
<sequence length="289" mass="32627">MKTTIFILICLFFIAISCKNKVDKKQEPQPKVEEIKSTKAANVSILKKEFVIEGLNDISHKVWLYLPPNYNESTEDYEVIYMHDAQNLFDEKTSFVGEWAVDETLNDLYKKTGKSFIVVGVENGGEKRIEEYTPWKNEKYGGGKGAIYVDFLANTLKPYIDTNYRTKSAPENTAIVGSSLGGLISFYGGLKKPKVFGKIGALSTSFWFSNKVNDFAKENGNQKNSKIYFLVGGKEGDNMVPDTKNMANLLVGLGFPKENIRTKIVPEGKHTESFWKAEFLETITFLFNL</sequence>
<gene>
    <name evidence="1" type="ORF">H9I45_10550</name>
</gene>
<dbReference type="Gene3D" id="3.40.50.1820">
    <property type="entry name" value="alpha/beta hydrolase"/>
    <property type="match status" value="1"/>
</dbReference>
<dbReference type="PANTHER" id="PTHR48098:SF6">
    <property type="entry name" value="FERRI-BACILLIBACTIN ESTERASE BESA"/>
    <property type="match status" value="1"/>
</dbReference>
<reference evidence="1 2" key="1">
    <citation type="journal article" date="2016" name="Int. J. Syst. Evol. Microbiol.">
        <title>Polaribacter haliotis sp. nov., isolated from the gut of abalone Haliotis discus hannai.</title>
        <authorList>
            <person name="Kim Y.O."/>
            <person name="Park I.S."/>
            <person name="Park S."/>
            <person name="Nam B.H."/>
            <person name="Park J.M."/>
            <person name="Kim D.G."/>
            <person name="Yoon J.H."/>
        </authorList>
    </citation>
    <scope>NUCLEOTIDE SEQUENCE [LARGE SCALE GENOMIC DNA]</scope>
    <source>
        <strain evidence="1 2">KCTC 52418</strain>
    </source>
</reference>
<protein>
    <submittedName>
        <fullName evidence="1">Alpha/beta hydrolase</fullName>
    </submittedName>
</protein>
<dbReference type="KEGG" id="phal:H9I45_10550"/>
<dbReference type="GO" id="GO:0016787">
    <property type="term" value="F:hydrolase activity"/>
    <property type="evidence" value="ECO:0007669"/>
    <property type="project" value="UniProtKB-KW"/>
</dbReference>
<organism evidence="1 2">
    <name type="scientific">Polaribacter haliotis</name>
    <dbReference type="NCBI Taxonomy" id="1888915"/>
    <lineage>
        <taxon>Bacteria</taxon>
        <taxon>Pseudomonadati</taxon>
        <taxon>Bacteroidota</taxon>
        <taxon>Flavobacteriia</taxon>
        <taxon>Flavobacteriales</taxon>
        <taxon>Flavobacteriaceae</taxon>
    </lineage>
</organism>
<dbReference type="PROSITE" id="PS51257">
    <property type="entry name" value="PROKAR_LIPOPROTEIN"/>
    <property type="match status" value="1"/>
</dbReference>
<dbReference type="SUPFAM" id="SSF53474">
    <property type="entry name" value="alpha/beta-Hydrolases"/>
    <property type="match status" value="1"/>
</dbReference>
<dbReference type="OrthoDB" id="9784036at2"/>
<dbReference type="InterPro" id="IPR050583">
    <property type="entry name" value="Mycobacterial_A85_antigen"/>
</dbReference>
<dbReference type="Proteomes" id="UP000516764">
    <property type="component" value="Chromosome"/>
</dbReference>
<evidence type="ECO:0000313" key="1">
    <source>
        <dbReference type="EMBL" id="QOD59789.1"/>
    </source>
</evidence>
<dbReference type="InterPro" id="IPR029058">
    <property type="entry name" value="AB_hydrolase_fold"/>
</dbReference>
<dbReference type="PANTHER" id="PTHR48098">
    <property type="entry name" value="ENTEROCHELIN ESTERASE-RELATED"/>
    <property type="match status" value="1"/>
</dbReference>
<dbReference type="RefSeq" id="WP_088352468.1">
    <property type="nucleotide sequence ID" value="NZ_CP061813.1"/>
</dbReference>